<accession>A0A8T0PED8</accession>
<protein>
    <submittedName>
        <fullName evidence="2">Uncharacterized protein</fullName>
    </submittedName>
</protein>
<organism evidence="2 3">
    <name type="scientific">Panicum virgatum</name>
    <name type="common">Blackwell switchgrass</name>
    <dbReference type="NCBI Taxonomy" id="38727"/>
    <lineage>
        <taxon>Eukaryota</taxon>
        <taxon>Viridiplantae</taxon>
        <taxon>Streptophyta</taxon>
        <taxon>Embryophyta</taxon>
        <taxon>Tracheophyta</taxon>
        <taxon>Spermatophyta</taxon>
        <taxon>Magnoliopsida</taxon>
        <taxon>Liliopsida</taxon>
        <taxon>Poales</taxon>
        <taxon>Poaceae</taxon>
        <taxon>PACMAD clade</taxon>
        <taxon>Panicoideae</taxon>
        <taxon>Panicodae</taxon>
        <taxon>Paniceae</taxon>
        <taxon>Panicinae</taxon>
        <taxon>Panicum</taxon>
        <taxon>Panicum sect. Hiantes</taxon>
    </lineage>
</organism>
<dbReference type="EMBL" id="CM029052">
    <property type="protein sequence ID" value="KAG2556824.1"/>
    <property type="molecule type" value="Genomic_DNA"/>
</dbReference>
<gene>
    <name evidence="2" type="ORF">PVAP13_8NG154201</name>
</gene>
<name>A0A8T0PED8_PANVG</name>
<comment type="caution">
    <text evidence="2">The sequence shown here is derived from an EMBL/GenBank/DDBJ whole genome shotgun (WGS) entry which is preliminary data.</text>
</comment>
<keyword evidence="3" id="KW-1185">Reference proteome</keyword>
<evidence type="ECO:0000313" key="2">
    <source>
        <dbReference type="EMBL" id="KAG2556824.1"/>
    </source>
</evidence>
<dbReference type="Proteomes" id="UP000823388">
    <property type="component" value="Chromosome 8N"/>
</dbReference>
<reference evidence="2" key="1">
    <citation type="submission" date="2020-05" db="EMBL/GenBank/DDBJ databases">
        <title>WGS assembly of Panicum virgatum.</title>
        <authorList>
            <person name="Lovell J.T."/>
            <person name="Jenkins J."/>
            <person name="Shu S."/>
            <person name="Juenger T.E."/>
            <person name="Schmutz J."/>
        </authorList>
    </citation>
    <scope>NUCLEOTIDE SEQUENCE</scope>
    <source>
        <strain evidence="2">AP13</strain>
    </source>
</reference>
<proteinExistence type="predicted"/>
<dbReference type="AlphaFoldDB" id="A0A8T0PED8"/>
<evidence type="ECO:0000256" key="1">
    <source>
        <dbReference type="SAM" id="MobiDB-lite"/>
    </source>
</evidence>
<evidence type="ECO:0000313" key="3">
    <source>
        <dbReference type="Proteomes" id="UP000823388"/>
    </source>
</evidence>
<feature type="region of interest" description="Disordered" evidence="1">
    <location>
        <begin position="1"/>
        <end position="26"/>
    </location>
</feature>
<sequence>MGVHRFPSAVPPLPASSSRGDHSSCTSPLSFKKVSAALTASSSVDAVGAAAGVKCPHHQLCCPAAPPPIATGEATAAPARRPCVGRSHAALQTFGAELRCCKNSF</sequence>